<protein>
    <submittedName>
        <fullName evidence="1">Uncharacterized protein</fullName>
    </submittedName>
</protein>
<dbReference type="EnsemblPlants" id="AVESA.00010b.r2.5DG0955920.1">
    <property type="protein sequence ID" value="AVESA.00010b.r2.5DG0955920.1.CDS"/>
    <property type="gene ID" value="AVESA.00010b.r2.5DG0955920"/>
</dbReference>
<organism evidence="1 2">
    <name type="scientific">Avena sativa</name>
    <name type="common">Oat</name>
    <dbReference type="NCBI Taxonomy" id="4498"/>
    <lineage>
        <taxon>Eukaryota</taxon>
        <taxon>Viridiplantae</taxon>
        <taxon>Streptophyta</taxon>
        <taxon>Embryophyta</taxon>
        <taxon>Tracheophyta</taxon>
        <taxon>Spermatophyta</taxon>
        <taxon>Magnoliopsida</taxon>
        <taxon>Liliopsida</taxon>
        <taxon>Poales</taxon>
        <taxon>Poaceae</taxon>
        <taxon>BOP clade</taxon>
        <taxon>Pooideae</taxon>
        <taxon>Poodae</taxon>
        <taxon>Poeae</taxon>
        <taxon>Poeae Chloroplast Group 1 (Aveneae type)</taxon>
        <taxon>Aveninae</taxon>
        <taxon>Avena</taxon>
    </lineage>
</organism>
<proteinExistence type="predicted"/>
<sequence length="250" mass="27464">MVEMEELYREVSEKVSNSIAIVRSRGLYCIGSVVHSTVDTTLILTSSSLIRKDTQIDVHFHDNTVAPARTLVVGDRFTLLAVESRVACSVIQFSEKDIDIVSEALVLSPTSVSTLSHIPSFVIQPSCAARDDKMVNIQESEQYFLISCHYGGSIDSGYHNILVSAPVFDMSGKTIGLVTSQCGEEKNKVDIKIGLSASNARKSFLDLLEKSKQQEKVARSPEENKKQERVAETGSSAGPSTRKRKLRRLG</sequence>
<keyword evidence="2" id="KW-1185">Reference proteome</keyword>
<dbReference type="Proteomes" id="UP001732700">
    <property type="component" value="Chromosome 5D"/>
</dbReference>
<evidence type="ECO:0000313" key="1">
    <source>
        <dbReference type="EnsemblPlants" id="AVESA.00010b.r2.5DG0955920.1.CDS"/>
    </source>
</evidence>
<accession>A0ACD5Y7P0</accession>
<reference evidence="1" key="2">
    <citation type="submission" date="2025-09" db="UniProtKB">
        <authorList>
            <consortium name="EnsemblPlants"/>
        </authorList>
    </citation>
    <scope>IDENTIFICATION</scope>
</reference>
<reference evidence="1" key="1">
    <citation type="submission" date="2021-05" db="EMBL/GenBank/DDBJ databases">
        <authorList>
            <person name="Scholz U."/>
            <person name="Mascher M."/>
            <person name="Fiebig A."/>
        </authorList>
    </citation>
    <scope>NUCLEOTIDE SEQUENCE [LARGE SCALE GENOMIC DNA]</scope>
</reference>
<evidence type="ECO:0000313" key="2">
    <source>
        <dbReference type="Proteomes" id="UP001732700"/>
    </source>
</evidence>
<name>A0ACD5Y7P0_AVESA</name>